<dbReference type="eggNOG" id="COG4995">
    <property type="taxonomic scope" value="Bacteria"/>
</dbReference>
<dbReference type="PROSITE" id="PS50293">
    <property type="entry name" value="TPR_REGION"/>
    <property type="match status" value="1"/>
</dbReference>
<evidence type="ECO:0000256" key="1">
    <source>
        <dbReference type="PROSITE-ProRule" id="PRU00339"/>
    </source>
</evidence>
<dbReference type="InterPro" id="IPR008638">
    <property type="entry name" value="FhaB/CdiA-like_TPS"/>
</dbReference>
<dbReference type="SMART" id="SM00912">
    <property type="entry name" value="Haemagg_act"/>
    <property type="match status" value="1"/>
</dbReference>
<dbReference type="HOGENOM" id="CLU_239210_0_0_3"/>
<dbReference type="Pfam" id="PF13424">
    <property type="entry name" value="TPR_12"/>
    <property type="match status" value="1"/>
</dbReference>
<dbReference type="Gene3D" id="1.25.40.10">
    <property type="entry name" value="Tetratricopeptide repeat domain"/>
    <property type="match status" value="3"/>
</dbReference>
<dbReference type="SUPFAM" id="SSF48452">
    <property type="entry name" value="TPR-like"/>
    <property type="match status" value="3"/>
</dbReference>
<evidence type="ECO:0000259" key="3">
    <source>
        <dbReference type="SMART" id="SM00912"/>
    </source>
</evidence>
<dbReference type="NCBIfam" id="TIGR01901">
    <property type="entry name" value="adhes_NPXG"/>
    <property type="match status" value="1"/>
</dbReference>
<keyword evidence="2" id="KW-1133">Transmembrane helix</keyword>
<dbReference type="RefSeq" id="WP_012165813.1">
    <property type="nucleotide sequence ID" value="NC_009925.1"/>
</dbReference>
<organism evidence="4 5">
    <name type="scientific">Acaryochloris marina (strain MBIC 11017)</name>
    <dbReference type="NCBI Taxonomy" id="329726"/>
    <lineage>
        <taxon>Bacteria</taxon>
        <taxon>Bacillati</taxon>
        <taxon>Cyanobacteriota</taxon>
        <taxon>Cyanophyceae</taxon>
        <taxon>Acaryochloridales</taxon>
        <taxon>Acaryochloridaceae</taxon>
        <taxon>Acaryochloris</taxon>
    </lineage>
</organism>
<dbReference type="eggNOG" id="COG3210">
    <property type="taxonomic scope" value="Bacteria"/>
</dbReference>
<dbReference type="PROSITE" id="PS50005">
    <property type="entry name" value="TPR"/>
    <property type="match status" value="1"/>
</dbReference>
<keyword evidence="5" id="KW-1185">Reference proteome</keyword>
<dbReference type="EMBL" id="CP000828">
    <property type="protein sequence ID" value="ABW30593.1"/>
    <property type="molecule type" value="Genomic_DNA"/>
</dbReference>
<accession>B0CF77</accession>
<dbReference type="Proteomes" id="UP000000268">
    <property type="component" value="Chromosome"/>
</dbReference>
<dbReference type="SMART" id="SM00028">
    <property type="entry name" value="TPR"/>
    <property type="match status" value="6"/>
</dbReference>
<dbReference type="InterPro" id="IPR012334">
    <property type="entry name" value="Pectin_lyas_fold"/>
</dbReference>
<dbReference type="PANTHER" id="PTHR10098">
    <property type="entry name" value="RAPSYN-RELATED"/>
    <property type="match status" value="1"/>
</dbReference>
<dbReference type="InterPro" id="IPR011990">
    <property type="entry name" value="TPR-like_helical_dom_sf"/>
</dbReference>
<dbReference type="KEGG" id="amr:AM1_5643"/>
<protein>
    <recommendedName>
        <fullName evidence="3">Filamentous haemagglutinin FhaB/tRNA nuclease CdiA-like TPS domain-containing protein</fullName>
    </recommendedName>
</protein>
<keyword evidence="2" id="KW-0472">Membrane</keyword>
<keyword evidence="2" id="KW-0812">Transmembrane</keyword>
<dbReference type="Pfam" id="PF12770">
    <property type="entry name" value="CHAT"/>
    <property type="match status" value="1"/>
</dbReference>
<dbReference type="Pfam" id="PF05860">
    <property type="entry name" value="TPS"/>
    <property type="match status" value="1"/>
</dbReference>
<dbReference type="eggNOG" id="COG0457">
    <property type="taxonomic scope" value="Bacteria"/>
</dbReference>
<dbReference type="PANTHER" id="PTHR10098:SF112">
    <property type="entry name" value="SLR0380 PROTEIN"/>
    <property type="match status" value="1"/>
</dbReference>
<dbReference type="STRING" id="329726.AM1_5643"/>
<dbReference type="InterPro" id="IPR019734">
    <property type="entry name" value="TPR_rpt"/>
</dbReference>
<name>B0CF77_ACAM1</name>
<dbReference type="InterPro" id="IPR011050">
    <property type="entry name" value="Pectin_lyase_fold/virulence"/>
</dbReference>
<feature type="domain" description="Filamentous haemagglutinin FhaB/tRNA nuclease CdiA-like TPS" evidence="3">
    <location>
        <begin position="42"/>
        <end position="158"/>
    </location>
</feature>
<keyword evidence="1" id="KW-0802">TPR repeat</keyword>
<dbReference type="SUPFAM" id="SSF51126">
    <property type="entry name" value="Pectin lyase-like"/>
    <property type="match status" value="4"/>
</dbReference>
<evidence type="ECO:0000313" key="4">
    <source>
        <dbReference type="EMBL" id="ABW30593.1"/>
    </source>
</evidence>
<evidence type="ECO:0000256" key="2">
    <source>
        <dbReference type="SAM" id="Phobius"/>
    </source>
</evidence>
<dbReference type="InterPro" id="IPR024983">
    <property type="entry name" value="CHAT_dom"/>
</dbReference>
<evidence type="ECO:0000313" key="5">
    <source>
        <dbReference type="Proteomes" id="UP000000268"/>
    </source>
</evidence>
<feature type="transmembrane region" description="Helical" evidence="2">
    <location>
        <begin position="20"/>
        <end position="42"/>
    </location>
</feature>
<proteinExistence type="predicted"/>
<dbReference type="OrthoDB" id="502085at2"/>
<reference evidence="4 5" key="1">
    <citation type="journal article" date="2008" name="Proc. Natl. Acad. Sci. U.S.A.">
        <title>Niche adaptation and genome expansion in the chlorophyll d-producing cyanobacterium Acaryochloris marina.</title>
        <authorList>
            <person name="Swingley W.D."/>
            <person name="Chen M."/>
            <person name="Cheung P.C."/>
            <person name="Conrad A.L."/>
            <person name="Dejesa L.C."/>
            <person name="Hao J."/>
            <person name="Honchak B.M."/>
            <person name="Karbach L.E."/>
            <person name="Kurdoglu A."/>
            <person name="Lahiri S."/>
            <person name="Mastrian S.D."/>
            <person name="Miyashita H."/>
            <person name="Page L."/>
            <person name="Ramakrishna P."/>
            <person name="Satoh S."/>
            <person name="Sattley W.M."/>
            <person name="Shimada Y."/>
            <person name="Taylor H.L."/>
            <person name="Tomo T."/>
            <person name="Tsuchiya T."/>
            <person name="Wang Z.T."/>
            <person name="Raymond J."/>
            <person name="Mimuro M."/>
            <person name="Blankenship R.E."/>
            <person name="Touchman J.W."/>
        </authorList>
    </citation>
    <scope>NUCLEOTIDE SEQUENCE [LARGE SCALE GENOMIC DNA]</scope>
    <source>
        <strain evidence="5">MBIC 11017</strain>
    </source>
</reference>
<sequence>MKRIGCDRILIQHWVRPAIAPLMGVILSPLMFSKMVLAQLIVPDNTLGPEQSVVAPGATADEFFIDGGAQRNTALFHSFERFGINPNQTVFFSNPAIVENIFTRVTGGTASNINGLLGVDGPANLFFVNPSGILFGPNAQLDVAGAFVATTADRFLLPNGNSFNAVNPNAPPLLTVSVPLGVQFGATPQPISVNGSTLETAVGEPFALLGGQVNLNGAEILAPGGRVGLSGLSQPDTLLFDLEAATPDTFLTVPVGGRSNLTLTNSTIDTVEEGGGDIVFEAGNTSLNQTNLFVGLNADVADVNAQGGSVLLNGTGDIQLIDSTVRSLVEDLGQGETVRISGQNLTLQDNSQILTSTLGDSSSGDIRIDLTNRLRLERGSEIVSQSSADGFMSDAGSILINAPDIRLSFSSGISSESAGSGGDIRITTNSLWVREESGISTRKLGPNTSEGDIRIQANSILVDDRGGPTLDRSPIGITTSVTFFPEDLGLPPETLGGTGGNIEIDTQNLTLIGGLIAPVVFGNAQGGDLTIRAGDTVQLIGDPAAARTDFAGVAELSTAIRDSTTEGFSGDIRINARHLILRDGSIIDAGAEGLGNSGDIFINTTESVTLQGTLNGQPSRILTQLQNPGLFEGGNIDLVTGRLTIQDGGQISTSTTTNSIGNGGDISVVANQSVLITGSSPRVTLPAADADSPFVLDSTNTLFPSGIFATAPGDGNAGGIEVVSPNITLRNGAQLSVSSRNDGSAGNLFVRSNRFVLDDAALLAEAVEGNQADIGLIVRDSLQILNGSRISTLAGGNADGGNIELTTGQLTIRDGGQITASTTADSVGNGGIVRVNANQGISITGSMPSPTGIFTSSLGEGDAGDVEIVTPTLMVSNGAQVSVSSSAGAAGFLSIDANKVTLDNSALLAEAADGNLADIRLSIRDSLQLLKGSRISTVAGGNADGGNIELTTGQLTLRDGSQILASTTADSVGNGGVVQVNANQGILITGSSPVPSGIFASSLGEGDAGDVEIVTPALMVSNGAQISVSSAMGAAGLLFIDANTVVLDNAGLLAEAVEGNLANIELSVRDSLQLLNGSRISTVASGDADGGNIFIGGTDTQLLRFLTLQGGSIISAENSGGFGDGGSIDISAQFIIAFPSELNRIIANAFEGDGGDIDIFTNAIFGPQFLNISASSQLGLNGEINIETIATDPASALSQLPENVLDSSTRIADACAVPRTGQSQFVVTGRGGLPLMPSSRPAGSYLLVDLGTQALPEVTPALQEAKQLVVTARGDYYLQGESSRTLPKLLEEGRQAYQQANYADAVVHWTQAATQLSKHPDAYASVQSHLALAYHYLGDWEQARSAIESSQRALTPDLIAEQPALQAQVLSARASLFLARGDTRSALEDWQAAANAYQRAGDDSGNLQVQLNQIQVLQDLGYLRQAQQQLVQLMQILEQQPPSPVKAMTQLNLGKVSRAEGNMLRSQRQIEAALNTAQSLNQPALTSTILLNLGHTFRGQGNTQKALDYYQQALGIAPTPLIQFQVQVSRFDLLVAQKNPATSELLQELQEQTGSLPSSREGIYAQLHLIETVLTAAKKDESSTLLDLLNRAQSQAQGLDDPNAQSYILGYQGRIYGEAQQWSQAVSLTEQALQHVHRQQSPEVLYQLAWQLGRYRRQLGNRQGAISAYLDAVAALDSLRGDLKTASDDVRFTFRDGVEPVYRELVGLLLEGDMTQADSSSNLRRARKLIENLQLNEIRDYFQDACVQAEPREVDQVDPNAAVIYPIVLEDRVDVIISIGDQPLRHYSTPIEPGQVDDTVKQLLRSLTTPLGSVQKKNLTKLKQIYDWVVEPAAADLAQQDVETLVFVADGALRTLPLTMLYDGEQYLIEQYNVALSPGLDLLAPRPQAREKVKLLVGGVSEARSGFPALPYVAKEVEQITSQIQEHAVLFNQDLTQQNLKDYLTEVSSEVVHLATHAEFGASPEDTFILTWEGRLSIQAMASLLRTRIRTSEVPIDLLVLSACETATGNSRAVLGIAGMAIRSGVRSTLAGLWALDDQAAAAFMGHFYKALAQPHTTKAAAFRQAQLALMKDPQFKAPYFWSPFVLVGNWL</sequence>
<feature type="repeat" description="TPR" evidence="1">
    <location>
        <begin position="1487"/>
        <end position="1520"/>
    </location>
</feature>
<dbReference type="Gene3D" id="2.160.20.10">
    <property type="entry name" value="Single-stranded right-handed beta-helix, Pectin lyase-like"/>
    <property type="match status" value="3"/>
</dbReference>
<gene>
    <name evidence="4" type="ordered locus">AM1_5643</name>
</gene>